<feature type="region of interest" description="Disordered" evidence="1">
    <location>
        <begin position="1"/>
        <end position="30"/>
    </location>
</feature>
<evidence type="ECO:0000313" key="2">
    <source>
        <dbReference type="EMBL" id="KAF4666886.1"/>
    </source>
</evidence>
<dbReference type="AlphaFoldDB" id="A0A7J6M636"/>
<name>A0A7J6M636_PEROL</name>
<gene>
    <name evidence="2" type="ORF">FOZ61_009094</name>
</gene>
<feature type="region of interest" description="Disordered" evidence="1">
    <location>
        <begin position="148"/>
        <end position="177"/>
    </location>
</feature>
<dbReference type="EMBL" id="JABAHT010000064">
    <property type="protein sequence ID" value="KAF4666886.1"/>
    <property type="molecule type" value="Genomic_DNA"/>
</dbReference>
<feature type="compositionally biased region" description="Low complexity" evidence="1">
    <location>
        <begin position="164"/>
        <end position="177"/>
    </location>
</feature>
<evidence type="ECO:0000313" key="3">
    <source>
        <dbReference type="Proteomes" id="UP000570595"/>
    </source>
</evidence>
<feature type="compositionally biased region" description="Low complexity" evidence="1">
    <location>
        <begin position="1"/>
        <end position="27"/>
    </location>
</feature>
<evidence type="ECO:0000256" key="1">
    <source>
        <dbReference type="SAM" id="MobiDB-lite"/>
    </source>
</evidence>
<comment type="caution">
    <text evidence="2">The sequence shown here is derived from an EMBL/GenBank/DDBJ whole genome shotgun (WGS) entry which is preliminary data.</text>
</comment>
<dbReference type="OrthoDB" id="435457at2759"/>
<reference evidence="2 3" key="1">
    <citation type="submission" date="2020-04" db="EMBL/GenBank/DDBJ databases">
        <title>Perkinsus olseni comparative genomics.</title>
        <authorList>
            <person name="Bogema D.R."/>
        </authorList>
    </citation>
    <scope>NUCLEOTIDE SEQUENCE [LARGE SCALE GENOMIC DNA]</scope>
    <source>
        <strain evidence="2">ATCC PRA-179</strain>
    </source>
</reference>
<protein>
    <submittedName>
        <fullName evidence="2">Uncharacterized protein</fullName>
    </submittedName>
</protein>
<sequence>MSGYSTPRALSTRTSSTLSTSPSGTPTKRSRELELYNEPDIELYNDKATLAKDVQAMLPFWRDLMIAVHPAPGYSYPTLSGLIEQFRGATRALFVVNPVKSVEDTVTVTAAVLVMNTAETAFEVHQWFNDDTKGKRSVIVSSFPASRPMKSSTMTNRRSPKAMSLPGAGSFSPSSASTTITNTRNVDYTSLQQLVQIDKVFPLTNGRTGVCGSMTLTDVKSLLPQDEEDCRSRVLLVKRCHKLGLSSSVLLKDYFDKLVGKKDAVEMVLMLPLKSRYNVRSSKPLPPKTGFVVFSDPTDALIARAYGSLQRVLGDIEIKVETYDRV</sequence>
<accession>A0A7J6M636</accession>
<dbReference type="Proteomes" id="UP000570595">
    <property type="component" value="Unassembled WGS sequence"/>
</dbReference>
<proteinExistence type="predicted"/>
<organism evidence="2 3">
    <name type="scientific">Perkinsus olseni</name>
    <name type="common">Perkinsus atlanticus</name>
    <dbReference type="NCBI Taxonomy" id="32597"/>
    <lineage>
        <taxon>Eukaryota</taxon>
        <taxon>Sar</taxon>
        <taxon>Alveolata</taxon>
        <taxon>Perkinsozoa</taxon>
        <taxon>Perkinsea</taxon>
        <taxon>Perkinsida</taxon>
        <taxon>Perkinsidae</taxon>
        <taxon>Perkinsus</taxon>
    </lineage>
</organism>
<feature type="compositionally biased region" description="Polar residues" evidence="1">
    <location>
        <begin position="148"/>
        <end position="157"/>
    </location>
</feature>